<dbReference type="Gene3D" id="1.20.1440.130">
    <property type="entry name" value="VKOR domain"/>
    <property type="match status" value="1"/>
</dbReference>
<evidence type="ECO:0000256" key="9">
    <source>
        <dbReference type="ARBA" id="ARBA00023284"/>
    </source>
</evidence>
<dbReference type="EMBL" id="CP121194">
    <property type="protein sequence ID" value="XBH09449.1"/>
    <property type="molecule type" value="Genomic_DNA"/>
</dbReference>
<sequence>MKYLVALLALAGLGVSVMGLLIHNMDPAKAPPCAVSEHWDCGSVNHSRFSVFPPRTFDEAPGKVHIPVATVGIVAYAVIAVLALMERWWLVFETAQLGFMCASFLSYLEAFVMEKWCIYCVWSWGIMTTILLLTIGWLVYRRRGGRIAWQK</sequence>
<keyword evidence="4" id="KW-0874">Quinone</keyword>
<keyword evidence="5 10" id="KW-1133">Transmembrane helix</keyword>
<evidence type="ECO:0000256" key="3">
    <source>
        <dbReference type="ARBA" id="ARBA00022692"/>
    </source>
</evidence>
<evidence type="ECO:0000256" key="10">
    <source>
        <dbReference type="SAM" id="Phobius"/>
    </source>
</evidence>
<dbReference type="RefSeq" id="WP_348266960.1">
    <property type="nucleotide sequence ID" value="NZ_CP121194.1"/>
</dbReference>
<comment type="similarity">
    <text evidence="2">Belongs to the VKOR family.</text>
</comment>
<dbReference type="Pfam" id="PF07884">
    <property type="entry name" value="VKOR"/>
    <property type="match status" value="1"/>
</dbReference>
<dbReference type="SMART" id="SM00756">
    <property type="entry name" value="VKc"/>
    <property type="match status" value="1"/>
</dbReference>
<feature type="transmembrane region" description="Helical" evidence="10">
    <location>
        <begin position="90"/>
        <end position="110"/>
    </location>
</feature>
<dbReference type="GO" id="GO:0016491">
    <property type="term" value="F:oxidoreductase activity"/>
    <property type="evidence" value="ECO:0007669"/>
    <property type="project" value="UniProtKB-KW"/>
</dbReference>
<evidence type="ECO:0000256" key="7">
    <source>
        <dbReference type="ARBA" id="ARBA00023136"/>
    </source>
</evidence>
<reference evidence="12" key="1">
    <citation type="submission" date="2023-03" db="EMBL/GenBank/DDBJ databases">
        <title>Edaphobacter sp.</title>
        <authorList>
            <person name="Huber K.J."/>
            <person name="Papendorf J."/>
            <person name="Pilke C."/>
            <person name="Bunk B."/>
            <person name="Sproeer C."/>
            <person name="Pester M."/>
        </authorList>
    </citation>
    <scope>NUCLEOTIDE SEQUENCE</scope>
    <source>
        <strain evidence="12">DSM 109919</strain>
    </source>
</reference>
<feature type="domain" description="Vitamin K epoxide reductase" evidence="11">
    <location>
        <begin position="1"/>
        <end position="138"/>
    </location>
</feature>
<proteinExistence type="inferred from homology"/>
<evidence type="ECO:0000256" key="6">
    <source>
        <dbReference type="ARBA" id="ARBA00023002"/>
    </source>
</evidence>
<dbReference type="AlphaFoldDB" id="A0AAU7CVQ1"/>
<dbReference type="InterPro" id="IPR038354">
    <property type="entry name" value="VKOR_sf"/>
</dbReference>
<keyword evidence="8" id="KW-1015">Disulfide bond</keyword>
<dbReference type="KEGG" id="epl:P4G45_13270"/>
<keyword evidence="6" id="KW-0560">Oxidoreductase</keyword>
<evidence type="ECO:0000256" key="2">
    <source>
        <dbReference type="ARBA" id="ARBA00006214"/>
    </source>
</evidence>
<keyword evidence="7 10" id="KW-0472">Membrane</keyword>
<evidence type="ECO:0000256" key="1">
    <source>
        <dbReference type="ARBA" id="ARBA00004141"/>
    </source>
</evidence>
<feature type="transmembrane region" description="Helical" evidence="10">
    <location>
        <begin position="64"/>
        <end position="83"/>
    </location>
</feature>
<accession>A0AAU7CVQ1</accession>
<protein>
    <submittedName>
        <fullName evidence="12">Vitamin K epoxide reductase family protein</fullName>
    </submittedName>
</protein>
<dbReference type="GO" id="GO:0016020">
    <property type="term" value="C:membrane"/>
    <property type="evidence" value="ECO:0007669"/>
    <property type="project" value="UniProtKB-SubCell"/>
</dbReference>
<keyword evidence="9" id="KW-0676">Redox-active center</keyword>
<name>A0AAU7CVQ1_9BACT</name>
<dbReference type="GO" id="GO:0048038">
    <property type="term" value="F:quinone binding"/>
    <property type="evidence" value="ECO:0007669"/>
    <property type="project" value="UniProtKB-KW"/>
</dbReference>
<evidence type="ECO:0000256" key="4">
    <source>
        <dbReference type="ARBA" id="ARBA00022719"/>
    </source>
</evidence>
<dbReference type="InterPro" id="IPR012932">
    <property type="entry name" value="VKOR"/>
</dbReference>
<comment type="subcellular location">
    <subcellularLocation>
        <location evidence="1">Membrane</location>
        <topology evidence="1">Multi-pass membrane protein</topology>
    </subcellularLocation>
</comment>
<keyword evidence="3 10" id="KW-0812">Transmembrane</keyword>
<evidence type="ECO:0000256" key="5">
    <source>
        <dbReference type="ARBA" id="ARBA00022989"/>
    </source>
</evidence>
<organism evidence="12">
    <name type="scientific">Edaphobacter paludis</name>
    <dbReference type="NCBI Taxonomy" id="3035702"/>
    <lineage>
        <taxon>Bacteria</taxon>
        <taxon>Pseudomonadati</taxon>
        <taxon>Acidobacteriota</taxon>
        <taxon>Terriglobia</taxon>
        <taxon>Terriglobales</taxon>
        <taxon>Acidobacteriaceae</taxon>
        <taxon>Edaphobacter</taxon>
    </lineage>
</organism>
<feature type="transmembrane region" description="Helical" evidence="10">
    <location>
        <begin position="116"/>
        <end position="140"/>
    </location>
</feature>
<evidence type="ECO:0000259" key="11">
    <source>
        <dbReference type="SMART" id="SM00756"/>
    </source>
</evidence>
<evidence type="ECO:0000313" key="12">
    <source>
        <dbReference type="EMBL" id="XBH09449.1"/>
    </source>
</evidence>
<evidence type="ECO:0000256" key="8">
    <source>
        <dbReference type="ARBA" id="ARBA00023157"/>
    </source>
</evidence>
<gene>
    <name evidence="12" type="ORF">P4G45_13270</name>
</gene>